<dbReference type="AlphaFoldDB" id="W1YW54"/>
<accession>W1YW54</accession>
<gene>
    <name evidence="1" type="ORF">Q604_UNBC00595G0004</name>
</gene>
<organism evidence="1">
    <name type="scientific">human gut metagenome</name>
    <dbReference type="NCBI Taxonomy" id="408170"/>
    <lineage>
        <taxon>unclassified sequences</taxon>
        <taxon>metagenomes</taxon>
        <taxon>organismal metagenomes</taxon>
    </lineage>
</organism>
<evidence type="ECO:0008006" key="2">
    <source>
        <dbReference type="Google" id="ProtNLM"/>
    </source>
</evidence>
<proteinExistence type="predicted"/>
<reference evidence="1" key="1">
    <citation type="submission" date="2013-12" db="EMBL/GenBank/DDBJ databases">
        <title>A Varibaculum cambriense genome reconstructed from a premature infant gut community with otherwise low bacterial novelty that shifts toward anaerobic metabolism during the third week of life.</title>
        <authorList>
            <person name="Brown C.T."/>
            <person name="Sharon I."/>
            <person name="Thomas B.C."/>
            <person name="Castelle C.J."/>
            <person name="Morowitz M.J."/>
            <person name="Banfield J.F."/>
        </authorList>
    </citation>
    <scope>NUCLEOTIDE SEQUENCE</scope>
</reference>
<name>W1YW54_9ZZZZ</name>
<dbReference type="Pfam" id="PF10117">
    <property type="entry name" value="McrBC"/>
    <property type="match status" value="1"/>
</dbReference>
<dbReference type="InterPro" id="IPR019292">
    <property type="entry name" value="McrC"/>
</dbReference>
<comment type="caution">
    <text evidence="1">The sequence shown here is derived from an EMBL/GenBank/DDBJ whole genome shotgun (WGS) entry which is preliminary data.</text>
</comment>
<dbReference type="EMBL" id="AZMM01000595">
    <property type="protein sequence ID" value="ETJ45409.1"/>
    <property type="molecule type" value="Genomic_DNA"/>
</dbReference>
<evidence type="ECO:0000313" key="1">
    <source>
        <dbReference type="EMBL" id="ETJ45409.1"/>
    </source>
</evidence>
<dbReference type="PANTHER" id="PTHR38733:SF1">
    <property type="entry name" value="TYPE IV METHYL-DIRECTED RESTRICTION ENZYME ECOKMCRBC"/>
    <property type="match status" value="1"/>
</dbReference>
<sequence length="357" mass="42212">MYLYKTIPIKNVFYMLSYISNLRFDDKIQGDFTRSDKTLFDLYIDLFCNELKDLVQSGLYKDYINYDDVIYTVRGHIVMSETSRLKSRGSNAVACNFDEFIADVPFNSIVKSVIELLLFKSGRLVTLNQKKKLHLWGRYFGDISSLSLQDVDWSSIVYNRQNIRYQMILFLCQLIVECLLFGTDQEEFDLPFINQVFLYNIFEKFVYQYCKAYCKSTYHNVHVSHEPMNWCSENLGPLMPRMQPDILIYSDDKALIIDTKFYERIFVSRTNTSKKTYRSSHLYQIFTYIMHYSYNNPHLNTSGMLLYAGTGLELKSEYRLQTHKVCNKSLDVEILDLSVDIPKIKEQLNLMIQRYFS</sequence>
<dbReference type="PANTHER" id="PTHR38733">
    <property type="entry name" value="PROTEIN MCRC"/>
    <property type="match status" value="1"/>
</dbReference>
<protein>
    <recommendedName>
        <fullName evidence="2">5-methylcytosine-specific restriction enzyme subunit McrC</fullName>
    </recommendedName>
</protein>